<proteinExistence type="predicted"/>
<keyword evidence="2" id="KW-1185">Reference proteome</keyword>
<dbReference type="HOGENOM" id="CLU_3107902_0_0_1"/>
<evidence type="ECO:0000313" key="2">
    <source>
        <dbReference type="Proteomes" id="UP000054097"/>
    </source>
</evidence>
<sequence length="51" mass="5925">MTGGFWFKSIKIDVHSMGHCNATSRHSRHTSIIRLAFFPYSYWYTGLASTR</sequence>
<organism evidence="1 2">
    <name type="scientific">Serendipita vermifera MAFF 305830</name>
    <dbReference type="NCBI Taxonomy" id="933852"/>
    <lineage>
        <taxon>Eukaryota</taxon>
        <taxon>Fungi</taxon>
        <taxon>Dikarya</taxon>
        <taxon>Basidiomycota</taxon>
        <taxon>Agaricomycotina</taxon>
        <taxon>Agaricomycetes</taxon>
        <taxon>Sebacinales</taxon>
        <taxon>Serendipitaceae</taxon>
        <taxon>Serendipita</taxon>
    </lineage>
</organism>
<name>A0A0C3AM75_SERVB</name>
<dbReference type="AlphaFoldDB" id="A0A0C3AM75"/>
<dbReference type="Proteomes" id="UP000054097">
    <property type="component" value="Unassembled WGS sequence"/>
</dbReference>
<evidence type="ECO:0000313" key="1">
    <source>
        <dbReference type="EMBL" id="KIM25670.1"/>
    </source>
</evidence>
<gene>
    <name evidence="1" type="ORF">M408DRAFT_331030</name>
</gene>
<reference evidence="1 2" key="1">
    <citation type="submission" date="2014-04" db="EMBL/GenBank/DDBJ databases">
        <authorList>
            <consortium name="DOE Joint Genome Institute"/>
            <person name="Kuo A."/>
            <person name="Zuccaro A."/>
            <person name="Kohler A."/>
            <person name="Nagy L.G."/>
            <person name="Floudas D."/>
            <person name="Copeland A."/>
            <person name="Barry K.W."/>
            <person name="Cichocki N."/>
            <person name="Veneault-Fourrey C."/>
            <person name="LaButti K."/>
            <person name="Lindquist E.A."/>
            <person name="Lipzen A."/>
            <person name="Lundell T."/>
            <person name="Morin E."/>
            <person name="Murat C."/>
            <person name="Sun H."/>
            <person name="Tunlid A."/>
            <person name="Henrissat B."/>
            <person name="Grigoriev I.V."/>
            <person name="Hibbett D.S."/>
            <person name="Martin F."/>
            <person name="Nordberg H.P."/>
            <person name="Cantor M.N."/>
            <person name="Hua S.X."/>
        </authorList>
    </citation>
    <scope>NUCLEOTIDE SEQUENCE [LARGE SCALE GENOMIC DNA]</scope>
    <source>
        <strain evidence="1 2">MAFF 305830</strain>
    </source>
</reference>
<accession>A0A0C3AM75</accession>
<dbReference type="EMBL" id="KN824312">
    <property type="protein sequence ID" value="KIM25670.1"/>
    <property type="molecule type" value="Genomic_DNA"/>
</dbReference>
<protein>
    <submittedName>
        <fullName evidence="1">Uncharacterized protein</fullName>
    </submittedName>
</protein>
<reference evidence="2" key="2">
    <citation type="submission" date="2015-01" db="EMBL/GenBank/DDBJ databases">
        <title>Evolutionary Origins and Diversification of the Mycorrhizal Mutualists.</title>
        <authorList>
            <consortium name="DOE Joint Genome Institute"/>
            <consortium name="Mycorrhizal Genomics Consortium"/>
            <person name="Kohler A."/>
            <person name="Kuo A."/>
            <person name="Nagy L.G."/>
            <person name="Floudas D."/>
            <person name="Copeland A."/>
            <person name="Barry K.W."/>
            <person name="Cichocki N."/>
            <person name="Veneault-Fourrey C."/>
            <person name="LaButti K."/>
            <person name="Lindquist E.A."/>
            <person name="Lipzen A."/>
            <person name="Lundell T."/>
            <person name="Morin E."/>
            <person name="Murat C."/>
            <person name="Riley R."/>
            <person name="Ohm R."/>
            <person name="Sun H."/>
            <person name="Tunlid A."/>
            <person name="Henrissat B."/>
            <person name="Grigoriev I.V."/>
            <person name="Hibbett D.S."/>
            <person name="Martin F."/>
        </authorList>
    </citation>
    <scope>NUCLEOTIDE SEQUENCE [LARGE SCALE GENOMIC DNA]</scope>
    <source>
        <strain evidence="2">MAFF 305830</strain>
    </source>
</reference>